<organism evidence="8 9">
    <name type="scientific">Eruca vesicaria subsp. sativa</name>
    <name type="common">Garden rocket</name>
    <name type="synonym">Eruca sativa</name>
    <dbReference type="NCBI Taxonomy" id="29727"/>
    <lineage>
        <taxon>Eukaryota</taxon>
        <taxon>Viridiplantae</taxon>
        <taxon>Streptophyta</taxon>
        <taxon>Embryophyta</taxon>
        <taxon>Tracheophyta</taxon>
        <taxon>Spermatophyta</taxon>
        <taxon>Magnoliopsida</taxon>
        <taxon>eudicotyledons</taxon>
        <taxon>Gunneridae</taxon>
        <taxon>Pentapetalae</taxon>
        <taxon>rosids</taxon>
        <taxon>malvids</taxon>
        <taxon>Brassicales</taxon>
        <taxon>Brassicaceae</taxon>
        <taxon>Brassiceae</taxon>
        <taxon>Eruca</taxon>
    </lineage>
</organism>
<comment type="subcellular location">
    <subcellularLocation>
        <location evidence="1">Cell membrane</location>
        <topology evidence="1">Single-pass membrane protein</topology>
    </subcellularLocation>
</comment>
<accession>A0ABC8KJI1</accession>
<dbReference type="PANTHER" id="PTHR33102">
    <property type="entry name" value="DVL19-RELATED-RELATED"/>
    <property type="match status" value="1"/>
</dbReference>
<keyword evidence="6" id="KW-0472">Membrane</keyword>
<reference evidence="8 9" key="1">
    <citation type="submission" date="2022-03" db="EMBL/GenBank/DDBJ databases">
        <authorList>
            <person name="Macdonald S."/>
            <person name="Ahmed S."/>
            <person name="Newling K."/>
        </authorList>
    </citation>
    <scope>NUCLEOTIDE SEQUENCE [LARGE SCALE GENOMIC DNA]</scope>
</reference>
<sequence length="53" mass="6221">MAEFPTKKSPNSKTKINSFTTKCSSLVKQHRARLYILRRCATMLLRSYLDRDD</sequence>
<dbReference type="InterPro" id="IPR051525">
    <property type="entry name" value="DVL_RTFL_regulatory"/>
</dbReference>
<keyword evidence="3" id="KW-1003">Cell membrane</keyword>
<gene>
    <name evidence="8" type="ORF">ERUC_LOCUS25064</name>
</gene>
<keyword evidence="2" id="KW-0217">Developmental protein</keyword>
<keyword evidence="4" id="KW-0812">Transmembrane</keyword>
<evidence type="ECO:0000256" key="5">
    <source>
        <dbReference type="ARBA" id="ARBA00022989"/>
    </source>
</evidence>
<proteinExistence type="inferred from homology"/>
<evidence type="ECO:0000256" key="1">
    <source>
        <dbReference type="ARBA" id="ARBA00004162"/>
    </source>
</evidence>
<evidence type="ECO:0000256" key="7">
    <source>
        <dbReference type="ARBA" id="ARBA00024340"/>
    </source>
</evidence>
<evidence type="ECO:0000313" key="9">
    <source>
        <dbReference type="Proteomes" id="UP001642260"/>
    </source>
</evidence>
<evidence type="ECO:0000256" key="3">
    <source>
        <dbReference type="ARBA" id="ARBA00022475"/>
    </source>
</evidence>
<dbReference type="GO" id="GO:0005886">
    <property type="term" value="C:plasma membrane"/>
    <property type="evidence" value="ECO:0007669"/>
    <property type="project" value="UniProtKB-SubCell"/>
</dbReference>
<name>A0ABC8KJI1_ERUVS</name>
<dbReference type="Pfam" id="PF08137">
    <property type="entry name" value="DVL"/>
    <property type="match status" value="1"/>
</dbReference>
<evidence type="ECO:0000256" key="4">
    <source>
        <dbReference type="ARBA" id="ARBA00022692"/>
    </source>
</evidence>
<evidence type="ECO:0000313" key="8">
    <source>
        <dbReference type="EMBL" id="CAH8359308.1"/>
    </source>
</evidence>
<evidence type="ECO:0000256" key="6">
    <source>
        <dbReference type="ARBA" id="ARBA00023136"/>
    </source>
</evidence>
<dbReference type="InterPro" id="IPR012552">
    <property type="entry name" value="DVL"/>
</dbReference>
<dbReference type="EMBL" id="CAKOAT010264042">
    <property type="protein sequence ID" value="CAH8359308.1"/>
    <property type="molecule type" value="Genomic_DNA"/>
</dbReference>
<comment type="similarity">
    <text evidence="7">Belongs to the DVL/RTFL small polypeptides family.</text>
</comment>
<keyword evidence="5" id="KW-1133">Transmembrane helix</keyword>
<keyword evidence="9" id="KW-1185">Reference proteome</keyword>
<comment type="caution">
    <text evidence="8">The sequence shown here is derived from an EMBL/GenBank/DDBJ whole genome shotgun (WGS) entry which is preliminary data.</text>
</comment>
<dbReference type="GO" id="GO:0048367">
    <property type="term" value="P:shoot system development"/>
    <property type="evidence" value="ECO:0007669"/>
    <property type="project" value="UniProtKB-ARBA"/>
</dbReference>
<dbReference type="Proteomes" id="UP001642260">
    <property type="component" value="Unassembled WGS sequence"/>
</dbReference>
<evidence type="ECO:0000256" key="2">
    <source>
        <dbReference type="ARBA" id="ARBA00022473"/>
    </source>
</evidence>
<protein>
    <submittedName>
        <fullName evidence="8">Uncharacterized protein</fullName>
    </submittedName>
</protein>
<dbReference type="AlphaFoldDB" id="A0ABC8KJI1"/>